<sequence length="103" mass="11920">MRRTAGEEAWLRWPRFVAERRGGPGFWTPRKEEPLHVIRAEFDEYVEVERARAVTGADLVTHDGEWIDGDGGPGKADEYFRRAGEYIDKLDDDAWLVCLTVHF</sequence>
<accession>A0A223S582</accession>
<reference evidence="1 2" key="1">
    <citation type="submission" date="2017-08" db="EMBL/GenBank/DDBJ databases">
        <title>The complete genome sequence of Nocardiopsis gilva YIM 90087.</title>
        <authorList>
            <person name="Yin M."/>
            <person name="Tang S."/>
        </authorList>
    </citation>
    <scope>NUCLEOTIDE SEQUENCE [LARGE SCALE GENOMIC DNA]</scope>
    <source>
        <strain evidence="1 2">YIM 90087</strain>
    </source>
</reference>
<proteinExistence type="predicted"/>
<keyword evidence="2" id="KW-1185">Reference proteome</keyword>
<dbReference type="EMBL" id="CP022753">
    <property type="protein sequence ID" value="ASU83169.1"/>
    <property type="molecule type" value="Genomic_DNA"/>
</dbReference>
<protein>
    <submittedName>
        <fullName evidence="1">Uncharacterized protein</fullName>
    </submittedName>
</protein>
<dbReference type="KEGG" id="ngv:CDO52_10595"/>
<dbReference type="AlphaFoldDB" id="A0A223S582"/>
<name>A0A223S582_9ACTN</name>
<evidence type="ECO:0000313" key="2">
    <source>
        <dbReference type="Proteomes" id="UP000215005"/>
    </source>
</evidence>
<evidence type="ECO:0000313" key="1">
    <source>
        <dbReference type="EMBL" id="ASU83169.1"/>
    </source>
</evidence>
<organism evidence="1 2">
    <name type="scientific">Nocardiopsis gilva YIM 90087</name>
    <dbReference type="NCBI Taxonomy" id="1235441"/>
    <lineage>
        <taxon>Bacteria</taxon>
        <taxon>Bacillati</taxon>
        <taxon>Actinomycetota</taxon>
        <taxon>Actinomycetes</taxon>
        <taxon>Streptosporangiales</taxon>
        <taxon>Nocardiopsidaceae</taxon>
        <taxon>Nocardiopsis</taxon>
    </lineage>
</organism>
<dbReference type="Proteomes" id="UP000215005">
    <property type="component" value="Chromosome"/>
</dbReference>
<gene>
    <name evidence="1" type="ORF">CDO52_10595</name>
</gene>